<evidence type="ECO:0000313" key="6">
    <source>
        <dbReference type="Proteomes" id="UP000265882"/>
    </source>
</evidence>
<organism evidence="5 6">
    <name type="scientific">Abyssobacteria bacterium (strain SURF_5)</name>
    <dbReference type="NCBI Taxonomy" id="2093360"/>
    <lineage>
        <taxon>Bacteria</taxon>
        <taxon>Pseudomonadati</taxon>
        <taxon>Candidatus Hydrogenedentota</taxon>
        <taxon>Candidatus Abyssobacteria</taxon>
    </lineage>
</organism>
<dbReference type="GO" id="GO:0006631">
    <property type="term" value="P:fatty acid metabolic process"/>
    <property type="evidence" value="ECO:0007669"/>
    <property type="project" value="TreeGrafter"/>
</dbReference>
<dbReference type="FunFam" id="3.30.300.30:FF:000008">
    <property type="entry name" value="2,3-dihydroxybenzoate-AMP ligase"/>
    <property type="match status" value="1"/>
</dbReference>
<dbReference type="InterPro" id="IPR000873">
    <property type="entry name" value="AMP-dep_synth/lig_dom"/>
</dbReference>
<accession>A0A3A4N544</accession>
<dbReference type="InterPro" id="IPR025110">
    <property type="entry name" value="AMP-bd_C"/>
</dbReference>
<dbReference type="Pfam" id="PF00501">
    <property type="entry name" value="AMP-binding"/>
    <property type="match status" value="1"/>
</dbReference>
<evidence type="ECO:0000259" key="4">
    <source>
        <dbReference type="Pfam" id="PF13193"/>
    </source>
</evidence>
<dbReference type="PROSITE" id="PS00455">
    <property type="entry name" value="AMP_BINDING"/>
    <property type="match status" value="1"/>
</dbReference>
<proteinExistence type="inferred from homology"/>
<keyword evidence="2 5" id="KW-0436">Ligase</keyword>
<dbReference type="InterPro" id="IPR020845">
    <property type="entry name" value="AMP-binding_CS"/>
</dbReference>
<protein>
    <submittedName>
        <fullName evidence="5">Long-chain fatty acid--CoA ligase</fullName>
    </submittedName>
</protein>
<dbReference type="InterPro" id="IPR045851">
    <property type="entry name" value="AMP-bd_C_sf"/>
</dbReference>
<evidence type="ECO:0000256" key="1">
    <source>
        <dbReference type="ARBA" id="ARBA00006432"/>
    </source>
</evidence>
<dbReference type="SUPFAM" id="SSF56801">
    <property type="entry name" value="Acetyl-CoA synthetase-like"/>
    <property type="match status" value="1"/>
</dbReference>
<sequence>MDLGIKLKLNAEEFPDKPAIIFNDKQTTYKEINERAARFGNALMSLGLKRRERVAVIMRNRTEFLEIIHGLIKAGITLVPVNWRLAPEEMRYVIDNSDASAVVVSSEFLEKLTPIMKQLPKVAATNYIHLGEDCPAGMHPYEQLLRKASAAEPGVENQPGDPLFIGYTSGTTGFPKGAITPHGDWDIKMLSLFGLLRLDENAVQLLTMPLFHMNAINTSTVSHYGGQTVVVMERFRPEEALRLIEKYKANFSSMVPTMYNRLKNMPPDVFEKYDTSAMKSLIQSSAPLPFSTKKWIVENFPSAGLHELYGGTEAGLVTYLPPEEQLARPGSVGRALPTIEIKLVDDDGNEVPVGQVGQFISRPREGATLGKVTEYYKDEKSTKKSFKGGWFYSGDMARMDEDGFYYLVDRKFDMIISGGENIYPAEIEGILYRHPKVLEAAVIGVPDDEWGESVKAVIVLKEREKASAEEIISYCREHLAGYKVPRSVDFVDDLPKTDTGKILKKIIKEPYWKGRETKI</sequence>
<comment type="caution">
    <text evidence="5">The sequence shown here is derived from an EMBL/GenBank/DDBJ whole genome shotgun (WGS) entry which is preliminary data.</text>
</comment>
<dbReference type="Gene3D" id="3.40.50.12780">
    <property type="entry name" value="N-terminal domain of ligase-like"/>
    <property type="match status" value="1"/>
</dbReference>
<feature type="domain" description="AMP-binding enzyme C-terminal" evidence="4">
    <location>
        <begin position="426"/>
        <end position="501"/>
    </location>
</feature>
<evidence type="ECO:0000256" key="2">
    <source>
        <dbReference type="ARBA" id="ARBA00022598"/>
    </source>
</evidence>
<dbReference type="Proteomes" id="UP000265882">
    <property type="component" value="Unassembled WGS sequence"/>
</dbReference>
<dbReference type="AlphaFoldDB" id="A0A3A4N544"/>
<feature type="domain" description="AMP-dependent synthetase/ligase" evidence="3">
    <location>
        <begin position="10"/>
        <end position="360"/>
    </location>
</feature>
<dbReference type="Pfam" id="PF13193">
    <property type="entry name" value="AMP-binding_C"/>
    <property type="match status" value="1"/>
</dbReference>
<evidence type="ECO:0000313" key="5">
    <source>
        <dbReference type="EMBL" id="RJP17043.1"/>
    </source>
</evidence>
<comment type="similarity">
    <text evidence="1">Belongs to the ATP-dependent AMP-binding enzyme family.</text>
</comment>
<dbReference type="GO" id="GO:0031956">
    <property type="term" value="F:medium-chain fatty acid-CoA ligase activity"/>
    <property type="evidence" value="ECO:0007669"/>
    <property type="project" value="TreeGrafter"/>
</dbReference>
<gene>
    <name evidence="5" type="ORF">C4520_17725</name>
</gene>
<name>A0A3A4N544_ABYX5</name>
<reference evidence="5 6" key="1">
    <citation type="journal article" date="2017" name="ISME J.">
        <title>Energy and carbon metabolisms in a deep terrestrial subsurface fluid microbial community.</title>
        <authorList>
            <person name="Momper L."/>
            <person name="Jungbluth S.P."/>
            <person name="Lee M.D."/>
            <person name="Amend J.P."/>
        </authorList>
    </citation>
    <scope>NUCLEOTIDE SEQUENCE [LARGE SCALE GENOMIC DNA]</scope>
    <source>
        <strain evidence="5">SURF_5</strain>
    </source>
</reference>
<dbReference type="Gene3D" id="3.30.300.30">
    <property type="match status" value="1"/>
</dbReference>
<dbReference type="EMBL" id="QZKU01000122">
    <property type="protein sequence ID" value="RJP17043.1"/>
    <property type="molecule type" value="Genomic_DNA"/>
</dbReference>
<evidence type="ECO:0000259" key="3">
    <source>
        <dbReference type="Pfam" id="PF00501"/>
    </source>
</evidence>
<dbReference type="InterPro" id="IPR042099">
    <property type="entry name" value="ANL_N_sf"/>
</dbReference>
<dbReference type="PANTHER" id="PTHR43201">
    <property type="entry name" value="ACYL-COA SYNTHETASE"/>
    <property type="match status" value="1"/>
</dbReference>
<dbReference type="PANTHER" id="PTHR43201:SF5">
    <property type="entry name" value="MEDIUM-CHAIN ACYL-COA LIGASE ACSF2, MITOCHONDRIAL"/>
    <property type="match status" value="1"/>
</dbReference>